<dbReference type="Proteomes" id="UP000298493">
    <property type="component" value="Unassembled WGS sequence"/>
</dbReference>
<keyword evidence="2" id="KW-0328">Glycosyltransferase</keyword>
<evidence type="ECO:0000256" key="1">
    <source>
        <dbReference type="SAM" id="MobiDB-lite"/>
    </source>
</evidence>
<keyword evidence="3" id="KW-1185">Reference proteome</keyword>
<name>A0A4Z1P355_9PEZI</name>
<sequence>MPPKGSRPGPVVQDPNKPPQKKRGPKPKAPTVKVRTTPVLKNSVFRSREKKLAVLTWIVQTRYPCAPLHPGRAGLATDFGWRSPTDQEAADFFKIPATTINSWWRNRDVIMNQPKGSRIVRPRKKKDDDDDDDDDAGAGQTKREASDESEMATPGLESSGMDADEAIDLTEETPAPEASTPTPTKPPQPSFLSTLNTVVNFHTEAPPPRQNTWRHKAREKNAQAVAVPALPSIPTPVLRAPSPIINRPLPQSPALQVSATPANLVRGIRTHHINTLTAPPPRQAIPVGPPPPHRTENVRVVYPEPPPAATIDHIDHDLPRSRGPEIPSPVIPQYPSFPTF</sequence>
<organism evidence="2 3">
    <name type="scientific">Venturia nashicola</name>
    <dbReference type="NCBI Taxonomy" id="86259"/>
    <lineage>
        <taxon>Eukaryota</taxon>
        <taxon>Fungi</taxon>
        <taxon>Dikarya</taxon>
        <taxon>Ascomycota</taxon>
        <taxon>Pezizomycotina</taxon>
        <taxon>Dothideomycetes</taxon>
        <taxon>Pleosporomycetidae</taxon>
        <taxon>Venturiales</taxon>
        <taxon>Venturiaceae</taxon>
        <taxon>Venturia</taxon>
    </lineage>
</organism>
<keyword evidence="2" id="KW-0808">Transferase</keyword>
<feature type="region of interest" description="Disordered" evidence="1">
    <location>
        <begin position="172"/>
        <end position="192"/>
    </location>
</feature>
<dbReference type="AlphaFoldDB" id="A0A4Z1P355"/>
<evidence type="ECO:0000313" key="3">
    <source>
        <dbReference type="Proteomes" id="UP000298493"/>
    </source>
</evidence>
<evidence type="ECO:0000313" key="2">
    <source>
        <dbReference type="EMBL" id="TID16068.1"/>
    </source>
</evidence>
<feature type="compositionally biased region" description="Low complexity" evidence="1">
    <location>
        <begin position="172"/>
        <end position="182"/>
    </location>
</feature>
<comment type="caution">
    <text evidence="2">The sequence shown here is derived from an EMBL/GenBank/DDBJ whole genome shotgun (WGS) entry which is preliminary data.</text>
</comment>
<feature type="region of interest" description="Disordered" evidence="1">
    <location>
        <begin position="315"/>
        <end position="340"/>
    </location>
</feature>
<gene>
    <name evidence="2" type="ORF">E6O75_ATG09126</name>
</gene>
<feature type="region of interest" description="Disordered" evidence="1">
    <location>
        <begin position="114"/>
        <end position="160"/>
    </location>
</feature>
<reference evidence="2 3" key="1">
    <citation type="submission" date="2019-04" db="EMBL/GenBank/DDBJ databases">
        <title>High contiguity whole genome sequence and gene annotation resource for two Venturia nashicola isolates.</title>
        <authorList>
            <person name="Prokchorchik M."/>
            <person name="Won K."/>
            <person name="Lee Y."/>
            <person name="Choi E.D."/>
            <person name="Segonzac C."/>
            <person name="Sohn K.H."/>
        </authorList>
    </citation>
    <scope>NUCLEOTIDE SEQUENCE [LARGE SCALE GENOMIC DNA]</scope>
    <source>
        <strain evidence="2 3">PRI2</strain>
    </source>
</reference>
<feature type="region of interest" description="Disordered" evidence="1">
    <location>
        <begin position="1"/>
        <end position="33"/>
    </location>
</feature>
<proteinExistence type="predicted"/>
<accession>A0A4Z1P355</accession>
<dbReference type="EMBL" id="SNSC02000019">
    <property type="protein sequence ID" value="TID16068.1"/>
    <property type="molecule type" value="Genomic_DNA"/>
</dbReference>
<dbReference type="GO" id="GO:0016757">
    <property type="term" value="F:glycosyltransferase activity"/>
    <property type="evidence" value="ECO:0007669"/>
    <property type="project" value="UniProtKB-KW"/>
</dbReference>
<protein>
    <submittedName>
        <fullName evidence="2">Amidophosphoribosyltransferase</fullName>
    </submittedName>
</protein>